<evidence type="ECO:0000313" key="2">
    <source>
        <dbReference type="Proteomes" id="UP001172457"/>
    </source>
</evidence>
<dbReference type="AlphaFoldDB" id="A0AA38W066"/>
<dbReference type="EMBL" id="JARYMX010000007">
    <property type="protein sequence ID" value="KAJ9541457.1"/>
    <property type="molecule type" value="Genomic_DNA"/>
</dbReference>
<gene>
    <name evidence="1" type="ORF">OSB04_027963</name>
</gene>
<reference evidence="1" key="1">
    <citation type="submission" date="2023-03" db="EMBL/GenBank/DDBJ databases">
        <title>Chromosome-scale reference genome and RAD-based genetic map of yellow starthistle (Centaurea solstitialis) reveal putative structural variation and QTLs associated with invader traits.</title>
        <authorList>
            <person name="Reatini B."/>
            <person name="Cang F.A."/>
            <person name="Jiang Q."/>
            <person name="Mckibben M.T.W."/>
            <person name="Barker M.S."/>
            <person name="Rieseberg L.H."/>
            <person name="Dlugosch K.M."/>
        </authorList>
    </citation>
    <scope>NUCLEOTIDE SEQUENCE</scope>
    <source>
        <strain evidence="1">CAN-66</strain>
        <tissue evidence="1">Leaf</tissue>
    </source>
</reference>
<dbReference type="Proteomes" id="UP001172457">
    <property type="component" value="Chromosome 7"/>
</dbReference>
<comment type="caution">
    <text evidence="1">The sequence shown here is derived from an EMBL/GenBank/DDBJ whole genome shotgun (WGS) entry which is preliminary data.</text>
</comment>
<name>A0AA38W066_9ASTR</name>
<evidence type="ECO:0000313" key="1">
    <source>
        <dbReference type="EMBL" id="KAJ9541457.1"/>
    </source>
</evidence>
<protein>
    <submittedName>
        <fullName evidence="1">Uncharacterized protein</fullName>
    </submittedName>
</protein>
<organism evidence="1 2">
    <name type="scientific">Centaurea solstitialis</name>
    <name type="common">yellow star-thistle</name>
    <dbReference type="NCBI Taxonomy" id="347529"/>
    <lineage>
        <taxon>Eukaryota</taxon>
        <taxon>Viridiplantae</taxon>
        <taxon>Streptophyta</taxon>
        <taxon>Embryophyta</taxon>
        <taxon>Tracheophyta</taxon>
        <taxon>Spermatophyta</taxon>
        <taxon>Magnoliopsida</taxon>
        <taxon>eudicotyledons</taxon>
        <taxon>Gunneridae</taxon>
        <taxon>Pentapetalae</taxon>
        <taxon>asterids</taxon>
        <taxon>campanulids</taxon>
        <taxon>Asterales</taxon>
        <taxon>Asteraceae</taxon>
        <taxon>Carduoideae</taxon>
        <taxon>Cardueae</taxon>
        <taxon>Centaureinae</taxon>
        <taxon>Centaurea</taxon>
    </lineage>
</organism>
<sequence length="81" mass="9717">MKEPKKKMISFHLNSNIAVWWDKVAVQHQRQRRGILRPWQRMKQLMIEIYPECSLGTRTVADCNTEFLYPSKQNEIRKTKG</sequence>
<keyword evidence="2" id="KW-1185">Reference proteome</keyword>
<accession>A0AA38W066</accession>
<proteinExistence type="predicted"/>